<organism evidence="2">
    <name type="scientific">marine sediment metagenome</name>
    <dbReference type="NCBI Taxonomy" id="412755"/>
    <lineage>
        <taxon>unclassified sequences</taxon>
        <taxon>metagenomes</taxon>
        <taxon>ecological metagenomes</taxon>
    </lineage>
</organism>
<proteinExistence type="predicted"/>
<reference evidence="2" key="1">
    <citation type="journal article" date="2014" name="Front. Microbiol.">
        <title>High frequency of phylogenetically diverse reductive dehalogenase-homologous genes in deep subseafloor sedimentary metagenomes.</title>
        <authorList>
            <person name="Kawai M."/>
            <person name="Futagami T."/>
            <person name="Toyoda A."/>
            <person name="Takaki Y."/>
            <person name="Nishi S."/>
            <person name="Hori S."/>
            <person name="Arai W."/>
            <person name="Tsubouchi T."/>
            <person name="Morono Y."/>
            <person name="Uchiyama I."/>
            <person name="Ito T."/>
            <person name="Fujiyama A."/>
            <person name="Inagaki F."/>
            <person name="Takami H."/>
        </authorList>
    </citation>
    <scope>NUCLEOTIDE SEQUENCE</scope>
    <source>
        <strain evidence="2">Expedition CK06-06</strain>
    </source>
</reference>
<accession>X1SJ71</accession>
<evidence type="ECO:0008006" key="3">
    <source>
        <dbReference type="Google" id="ProtNLM"/>
    </source>
</evidence>
<protein>
    <recommendedName>
        <fullName evidence="3">IPT/TIG domain-containing protein</fullName>
    </recommendedName>
</protein>
<dbReference type="InterPro" id="IPR013783">
    <property type="entry name" value="Ig-like_fold"/>
</dbReference>
<dbReference type="EMBL" id="BARW01024539">
    <property type="protein sequence ID" value="GAI93072.1"/>
    <property type="molecule type" value="Genomic_DNA"/>
</dbReference>
<feature type="non-terminal residue" evidence="2">
    <location>
        <position position="1"/>
    </location>
</feature>
<gene>
    <name evidence="2" type="ORF">S12H4_40438</name>
</gene>
<feature type="region of interest" description="Disordered" evidence="1">
    <location>
        <begin position="168"/>
        <end position="207"/>
    </location>
</feature>
<name>X1SJ71_9ZZZZ</name>
<sequence>FAVGTGCTITHYDGNSDNVWSEMDVGTLSENLYGVWGTSSLDVYAVGDKGTLLHYDGNAWSQVESSTGNSLEGIWGSQPFDIYAVGSKGAIVHYLEQGPPTIASVAPNQGIQGTTLIATITGTNFALASEVGFGPRITVNSFVVNYSRDEVTANITIDWDADTCPGKYPLQPRGAQPMSQTSSAYSLHHHPLPRSAPTRPSRAQQWT</sequence>
<dbReference type="Gene3D" id="2.60.40.10">
    <property type="entry name" value="Immunoglobulins"/>
    <property type="match status" value="1"/>
</dbReference>
<evidence type="ECO:0000256" key="1">
    <source>
        <dbReference type="SAM" id="MobiDB-lite"/>
    </source>
</evidence>
<evidence type="ECO:0000313" key="2">
    <source>
        <dbReference type="EMBL" id="GAI93072.1"/>
    </source>
</evidence>
<dbReference type="AlphaFoldDB" id="X1SJ71"/>
<comment type="caution">
    <text evidence="2">The sequence shown here is derived from an EMBL/GenBank/DDBJ whole genome shotgun (WGS) entry which is preliminary data.</text>
</comment>